<dbReference type="SUPFAM" id="SSF55469">
    <property type="entry name" value="FMN-dependent nitroreductase-like"/>
    <property type="match status" value="1"/>
</dbReference>
<dbReference type="InterPro" id="IPR026021">
    <property type="entry name" value="YdjA-like"/>
</dbReference>
<keyword evidence="5 7" id="KW-0560">Oxidoreductase</keyword>
<feature type="binding site" description="in other chain" evidence="8">
    <location>
        <begin position="33"/>
        <end position="35"/>
    </location>
    <ligand>
        <name>FMN</name>
        <dbReference type="ChEBI" id="CHEBI:58210"/>
        <note>ligand shared between dimeric partners</note>
    </ligand>
</feature>
<organism evidence="10 11">
    <name type="scientific">Variovorax paradoxus B4</name>
    <dbReference type="NCBI Taxonomy" id="1246301"/>
    <lineage>
        <taxon>Bacteria</taxon>
        <taxon>Pseudomonadati</taxon>
        <taxon>Pseudomonadota</taxon>
        <taxon>Betaproteobacteria</taxon>
        <taxon>Burkholderiales</taxon>
        <taxon>Comamonadaceae</taxon>
        <taxon>Variovorax</taxon>
    </lineage>
</organism>
<keyword evidence="6 7" id="KW-0520">NAD</keyword>
<dbReference type="AlphaFoldDB" id="T1XKC4"/>
<evidence type="ECO:0000256" key="8">
    <source>
        <dbReference type="PIRSR" id="PIRSR000232-1"/>
    </source>
</evidence>
<gene>
    <name evidence="10" type="ORF">VAPA_2c04460</name>
</gene>
<feature type="domain" description="Nitroreductase" evidence="9">
    <location>
        <begin position="33"/>
        <end position="189"/>
    </location>
</feature>
<feature type="binding site" description="in other chain" evidence="8">
    <location>
        <begin position="159"/>
        <end position="161"/>
    </location>
    <ligand>
        <name>FMN</name>
        <dbReference type="ChEBI" id="CHEBI:58210"/>
        <note>ligand shared between dimeric partners</note>
    </ligand>
</feature>
<evidence type="ECO:0000256" key="6">
    <source>
        <dbReference type="ARBA" id="ARBA00023027"/>
    </source>
</evidence>
<dbReference type="InterPro" id="IPR000415">
    <property type="entry name" value="Nitroreductase-like"/>
</dbReference>
<dbReference type="CDD" id="cd02135">
    <property type="entry name" value="YdjA-like"/>
    <property type="match status" value="1"/>
</dbReference>
<dbReference type="Gene3D" id="3.40.109.10">
    <property type="entry name" value="NADH Oxidase"/>
    <property type="match status" value="1"/>
</dbReference>
<dbReference type="Pfam" id="PF00881">
    <property type="entry name" value="Nitroreductase"/>
    <property type="match status" value="1"/>
</dbReference>
<evidence type="ECO:0000256" key="5">
    <source>
        <dbReference type="ARBA" id="ARBA00023002"/>
    </source>
</evidence>
<dbReference type="GO" id="GO:0016491">
    <property type="term" value="F:oxidoreductase activity"/>
    <property type="evidence" value="ECO:0007669"/>
    <property type="project" value="UniProtKB-UniRule"/>
</dbReference>
<dbReference type="EMBL" id="CP003912">
    <property type="protein sequence ID" value="AGU53006.1"/>
    <property type="molecule type" value="Genomic_DNA"/>
</dbReference>
<feature type="binding site" evidence="8">
    <location>
        <position position="64"/>
    </location>
    <ligand>
        <name>FMN</name>
        <dbReference type="ChEBI" id="CHEBI:58210"/>
        <note>ligand shared between dimeric partners</note>
    </ligand>
</feature>
<dbReference type="PIRSF" id="PIRSF000232">
    <property type="entry name" value="YdjA"/>
    <property type="match status" value="1"/>
</dbReference>
<dbReference type="PANTHER" id="PTHR43821">
    <property type="entry name" value="NAD(P)H NITROREDUCTASE YDJA-RELATED"/>
    <property type="match status" value="1"/>
</dbReference>
<evidence type="ECO:0000313" key="11">
    <source>
        <dbReference type="Proteomes" id="UP000016223"/>
    </source>
</evidence>
<protein>
    <recommendedName>
        <fullName evidence="7">Putative NAD(P)H nitroreductase</fullName>
        <ecNumber evidence="7">1.-.-.-</ecNumber>
    </recommendedName>
</protein>
<dbReference type="PANTHER" id="PTHR43821:SF1">
    <property type="entry name" value="NAD(P)H NITROREDUCTASE YDJA-RELATED"/>
    <property type="match status" value="1"/>
</dbReference>
<comment type="similarity">
    <text evidence="1 7">Belongs to the nitroreductase family.</text>
</comment>
<keyword evidence="2 7" id="KW-0285">Flavoprotein</keyword>
<keyword evidence="3 7" id="KW-0288">FMN</keyword>
<dbReference type="EC" id="1.-.-.-" evidence="7"/>
<evidence type="ECO:0000259" key="9">
    <source>
        <dbReference type="Pfam" id="PF00881"/>
    </source>
</evidence>
<evidence type="ECO:0000256" key="2">
    <source>
        <dbReference type="ARBA" id="ARBA00022630"/>
    </source>
</evidence>
<dbReference type="InterPro" id="IPR029479">
    <property type="entry name" value="Nitroreductase"/>
</dbReference>
<evidence type="ECO:0000313" key="10">
    <source>
        <dbReference type="EMBL" id="AGU53006.1"/>
    </source>
</evidence>
<dbReference type="InterPro" id="IPR052530">
    <property type="entry name" value="NAD(P)H_nitroreductase"/>
</dbReference>
<evidence type="ECO:0000256" key="3">
    <source>
        <dbReference type="ARBA" id="ARBA00022643"/>
    </source>
</evidence>
<dbReference type="KEGG" id="vpd:VAPA_2c04460"/>
<proteinExistence type="inferred from homology"/>
<dbReference type="Proteomes" id="UP000016223">
    <property type="component" value="Chromosome 2"/>
</dbReference>
<reference evidence="10 11" key="1">
    <citation type="submission" date="2012-10" db="EMBL/GenBank/DDBJ databases">
        <title>Genome sequence of Variovorax paradoxus B4.</title>
        <authorList>
            <person name="Schuldes J."/>
            <person name="Brandt U."/>
            <person name="Hiessl S."/>
            <person name="Wuebbeler J.H."/>
            <person name="Thuermer A."/>
            <person name="Steinbuechel A."/>
            <person name="Daniel R."/>
        </authorList>
    </citation>
    <scope>NUCLEOTIDE SEQUENCE [LARGE SCALE GENOMIC DNA]</scope>
    <source>
        <strain evidence="10 11">B4</strain>
    </source>
</reference>
<name>T1XKC4_VARPD</name>
<evidence type="ECO:0000256" key="4">
    <source>
        <dbReference type="ARBA" id="ARBA00022857"/>
    </source>
</evidence>
<dbReference type="HOGENOM" id="CLU_070764_5_0_4"/>
<evidence type="ECO:0000256" key="1">
    <source>
        <dbReference type="ARBA" id="ARBA00007118"/>
    </source>
</evidence>
<keyword evidence="4 7" id="KW-0521">NADP</keyword>
<evidence type="ECO:0000256" key="7">
    <source>
        <dbReference type="PIRNR" id="PIRNR000232"/>
    </source>
</evidence>
<dbReference type="PATRIC" id="fig|1246301.3.peg.5969"/>
<accession>T1XKC4</accession>
<sequence>MRTPRKLRMSPATGVPADSPMIARQLAALMEARRTVLPKRLGAPGPDRAELEQILGAAASAPDHGGLVPWRFVVVPPPQRERLADVFAQALLQRDAAATPEQQGQAREKAFRAPLLMLAVARMGPGNEEIPATERILSAGCAIQNMLLAATALGYGSALTTGKALQSDELRALFALDRHDEPLCFISVGSVTARKAGPARPAPSRYVSELGGAPQLVPCD</sequence>
<comment type="cofactor">
    <cofactor evidence="8">
        <name>FMN</name>
        <dbReference type="ChEBI" id="CHEBI:58210"/>
    </cofactor>
    <text evidence="8">Binds 1 FMN per subunit.</text>
</comment>